<organism evidence="3 4">
    <name type="scientific">Diutina rugosa</name>
    <name type="common">Yeast</name>
    <name type="synonym">Candida rugosa</name>
    <dbReference type="NCBI Taxonomy" id="5481"/>
    <lineage>
        <taxon>Eukaryota</taxon>
        <taxon>Fungi</taxon>
        <taxon>Dikarya</taxon>
        <taxon>Ascomycota</taxon>
        <taxon>Saccharomycotina</taxon>
        <taxon>Pichiomycetes</taxon>
        <taxon>Debaryomycetaceae</taxon>
        <taxon>Diutina</taxon>
    </lineage>
</organism>
<protein>
    <submittedName>
        <fullName evidence="3">Uncharacterized protein</fullName>
    </submittedName>
</protein>
<evidence type="ECO:0000256" key="2">
    <source>
        <dbReference type="SAM" id="SignalP"/>
    </source>
</evidence>
<reference evidence="3 4" key="1">
    <citation type="submission" date="2019-07" db="EMBL/GenBank/DDBJ databases">
        <title>Genome assembly of two rare yeast pathogens: Diutina rugosa and Trichomonascus ciferrii.</title>
        <authorList>
            <person name="Mixao V."/>
            <person name="Saus E."/>
            <person name="Hansen A."/>
            <person name="Lass-Flor C."/>
            <person name="Gabaldon T."/>
        </authorList>
    </citation>
    <scope>NUCLEOTIDE SEQUENCE [LARGE SCALE GENOMIC DNA]</scope>
    <source>
        <strain evidence="3 4">CBS 613</strain>
    </source>
</reference>
<feature type="chain" id="PRO_5024828785" evidence="2">
    <location>
        <begin position="18"/>
        <end position="353"/>
    </location>
</feature>
<dbReference type="RefSeq" id="XP_034014441.1">
    <property type="nucleotide sequence ID" value="XM_034159059.1"/>
</dbReference>
<comment type="caution">
    <text evidence="3">The sequence shown here is derived from an EMBL/GenBank/DDBJ whole genome shotgun (WGS) entry which is preliminary data.</text>
</comment>
<accession>A0A642UWI4</accession>
<keyword evidence="2" id="KW-0732">Signal</keyword>
<dbReference type="EMBL" id="SWFT01000027">
    <property type="protein sequence ID" value="KAA8907090.1"/>
    <property type="molecule type" value="Genomic_DNA"/>
</dbReference>
<evidence type="ECO:0000256" key="1">
    <source>
        <dbReference type="SAM" id="MobiDB-lite"/>
    </source>
</evidence>
<evidence type="ECO:0000313" key="4">
    <source>
        <dbReference type="Proteomes" id="UP000449547"/>
    </source>
</evidence>
<dbReference type="VEuPathDB" id="FungiDB:DIURU_000774"/>
<feature type="compositionally biased region" description="Polar residues" evidence="1">
    <location>
        <begin position="269"/>
        <end position="280"/>
    </location>
</feature>
<feature type="compositionally biased region" description="Basic and acidic residues" evidence="1">
    <location>
        <begin position="281"/>
        <end position="302"/>
    </location>
</feature>
<evidence type="ECO:0000313" key="3">
    <source>
        <dbReference type="EMBL" id="KAA8907090.1"/>
    </source>
</evidence>
<dbReference type="Proteomes" id="UP000449547">
    <property type="component" value="Unassembled WGS sequence"/>
</dbReference>
<feature type="region of interest" description="Disordered" evidence="1">
    <location>
        <begin position="216"/>
        <end position="305"/>
    </location>
</feature>
<sequence length="353" mass="37876">MKIASLAFLVCTTLASSQQYLVPPHLKNDNYHEVSTDLVVQEAKGKYFFGIKVPLADSTDYTFGVKFDNGRTSFVKGSGCHTPGGKCSLASGDDFPWKFGDVISFGVVQNGDNDLKLSAGIQVNDTAGESFTATINGIGQLTSFEVLQNNVDAENCPGKAKSLFSEIRYVTKDVDREIPLLGDLQIVSDANELECSRNKYNYAIAVDSDGKVILGSGLDGSQDEELTPGKVPINDATSDGESTGVPSEDSHDEPSKPTKTTTTNTQQSVGQNDGMNPVSTHTEDRKPEKPEENSKTPTKADGEGLVYIPSAVTTEIDGKQTTFVTVVKGTTDDSEQGKALKTLAPLYTMFGEW</sequence>
<feature type="compositionally biased region" description="Polar residues" evidence="1">
    <location>
        <begin position="235"/>
        <end position="245"/>
    </location>
</feature>
<dbReference type="GeneID" id="54779427"/>
<gene>
    <name evidence="3" type="ORF">DIURU_000774</name>
</gene>
<feature type="compositionally biased region" description="Low complexity" evidence="1">
    <location>
        <begin position="257"/>
        <end position="268"/>
    </location>
</feature>
<name>A0A642UWI4_DIURU</name>
<dbReference type="AlphaFoldDB" id="A0A642UWI4"/>
<proteinExistence type="predicted"/>
<feature type="signal peptide" evidence="2">
    <location>
        <begin position="1"/>
        <end position="17"/>
    </location>
</feature>
<keyword evidence="4" id="KW-1185">Reference proteome</keyword>